<evidence type="ECO:0000256" key="13">
    <source>
        <dbReference type="ARBA" id="ARBA00023136"/>
    </source>
</evidence>
<gene>
    <name evidence="17" type="ORF">BMR1_01G00225</name>
</gene>
<reference evidence="17 18" key="3">
    <citation type="journal article" date="2016" name="Sci. Rep.">
        <title>Genome-wide diversity and gene expression profiling of Babesia microti isolates identify polymorphic genes that mediate host-pathogen interactions.</title>
        <authorList>
            <person name="Silva J.C."/>
            <person name="Cornillot E."/>
            <person name="McCracken C."/>
            <person name="Usmani-Brown S."/>
            <person name="Dwivedi A."/>
            <person name="Ifeonu O.O."/>
            <person name="Crabtree J."/>
            <person name="Gotia H.T."/>
            <person name="Virji A.Z."/>
            <person name="Reynes C."/>
            <person name="Colinge J."/>
            <person name="Kumar V."/>
            <person name="Lawres L."/>
            <person name="Pazzi J.E."/>
            <person name="Pablo J.V."/>
            <person name="Hung C."/>
            <person name="Brancato J."/>
            <person name="Kumari P."/>
            <person name="Orvis J."/>
            <person name="Tretina K."/>
            <person name="Chibucos M."/>
            <person name="Ott S."/>
            <person name="Sadzewicz L."/>
            <person name="Sengamalay N."/>
            <person name="Shetty A.C."/>
            <person name="Su Q."/>
            <person name="Tallon L."/>
            <person name="Fraser C.M."/>
            <person name="Frutos R."/>
            <person name="Molina D.M."/>
            <person name="Krause P.J."/>
            <person name="Ben Mamoun C."/>
        </authorList>
    </citation>
    <scope>NUCLEOTIDE SEQUENCE [LARGE SCALE GENOMIC DNA]</scope>
    <source>
        <strain evidence="17 18">RI</strain>
    </source>
</reference>
<dbReference type="Gene3D" id="1.20.5.100">
    <property type="entry name" value="Cytochrome c1, transmembrane anchor, C-terminal"/>
    <property type="match status" value="1"/>
</dbReference>
<evidence type="ECO:0000256" key="7">
    <source>
        <dbReference type="ARBA" id="ARBA00022723"/>
    </source>
</evidence>
<keyword evidence="6 15" id="KW-0812">Transmembrane</keyword>
<dbReference type="InterPro" id="IPR009056">
    <property type="entry name" value="Cyt_c-like_dom"/>
</dbReference>
<dbReference type="InterPro" id="IPR002326">
    <property type="entry name" value="Cyt_c1"/>
</dbReference>
<keyword evidence="9" id="KW-0249">Electron transport</keyword>
<keyword evidence="8" id="KW-0999">Mitochondrion inner membrane</keyword>
<evidence type="ECO:0000256" key="12">
    <source>
        <dbReference type="ARBA" id="ARBA00023128"/>
    </source>
</evidence>
<dbReference type="Gene3D" id="1.10.760.10">
    <property type="entry name" value="Cytochrome c-like domain"/>
    <property type="match status" value="1"/>
</dbReference>
<dbReference type="FunFam" id="1.10.760.10:FF:000011">
    <property type="entry name" value="Cytochrome c1, putative"/>
    <property type="match status" value="1"/>
</dbReference>
<feature type="domain" description="Cytochrome c" evidence="16">
    <location>
        <begin position="174"/>
        <end position="289"/>
    </location>
</feature>
<evidence type="ECO:0000313" key="17">
    <source>
        <dbReference type="EMBL" id="CCF72516.1"/>
    </source>
</evidence>
<comment type="similarity">
    <text evidence="2">Belongs to the cytochrome c family.</text>
</comment>
<evidence type="ECO:0000256" key="5">
    <source>
        <dbReference type="ARBA" id="ARBA00022660"/>
    </source>
</evidence>
<keyword evidence="13 15" id="KW-0472">Membrane</keyword>
<dbReference type="RefSeq" id="XP_012647125.1">
    <property type="nucleotide sequence ID" value="XM_012791671.1"/>
</dbReference>
<evidence type="ECO:0000256" key="11">
    <source>
        <dbReference type="ARBA" id="ARBA00023004"/>
    </source>
</evidence>
<reference evidence="17 18" key="2">
    <citation type="journal article" date="2013" name="PLoS ONE">
        <title>Whole genome mapping and re-organization of the nuclear and mitochondrial genomes of Babesia microti isolates.</title>
        <authorList>
            <person name="Cornillot E."/>
            <person name="Dassouli A."/>
            <person name="Garg A."/>
            <person name="Pachikara N."/>
            <person name="Randazzo S."/>
            <person name="Depoix D."/>
            <person name="Carcy B."/>
            <person name="Delbecq S."/>
            <person name="Frutos R."/>
            <person name="Silva J.C."/>
            <person name="Sutton R."/>
            <person name="Krause P.J."/>
            <person name="Mamoun C.B."/>
        </authorList>
    </citation>
    <scope>NUCLEOTIDE SEQUENCE [LARGE SCALE GENOMIC DNA]</scope>
    <source>
        <strain evidence="17 18">RI</strain>
    </source>
</reference>
<evidence type="ECO:0000256" key="15">
    <source>
        <dbReference type="SAM" id="Phobius"/>
    </source>
</evidence>
<dbReference type="Pfam" id="PF02167">
    <property type="entry name" value="Cytochrom_C1"/>
    <property type="match status" value="1"/>
</dbReference>
<feature type="transmembrane region" description="Helical" evidence="15">
    <location>
        <begin position="356"/>
        <end position="376"/>
    </location>
</feature>
<evidence type="ECO:0000256" key="3">
    <source>
        <dbReference type="ARBA" id="ARBA00022448"/>
    </source>
</evidence>
<dbReference type="GO" id="GO:0020037">
    <property type="term" value="F:heme binding"/>
    <property type="evidence" value="ECO:0007669"/>
    <property type="project" value="InterPro"/>
</dbReference>
<organism evidence="17 18">
    <name type="scientific">Babesia microti (strain RI)</name>
    <dbReference type="NCBI Taxonomy" id="1133968"/>
    <lineage>
        <taxon>Eukaryota</taxon>
        <taxon>Sar</taxon>
        <taxon>Alveolata</taxon>
        <taxon>Apicomplexa</taxon>
        <taxon>Aconoidasida</taxon>
        <taxon>Piroplasmida</taxon>
        <taxon>Babesiidae</taxon>
        <taxon>Babesia</taxon>
    </lineage>
</organism>
<keyword evidence="12" id="KW-0496">Mitochondrion</keyword>
<reference evidence="17 18" key="1">
    <citation type="journal article" date="2012" name="Nucleic Acids Res.">
        <title>Sequencing of the smallest Apicomplexan genome from the human pathogen Babesia microti.</title>
        <authorList>
            <person name="Cornillot E."/>
            <person name="Hadj-Kaddour K."/>
            <person name="Dassouli A."/>
            <person name="Noel B."/>
            <person name="Ranwez V."/>
            <person name="Vacherie B."/>
            <person name="Augagneur Y."/>
            <person name="Bres V."/>
            <person name="Duclos A."/>
            <person name="Randazzo S."/>
            <person name="Carcy B."/>
            <person name="Debierre-Grockiego F."/>
            <person name="Delbecq S."/>
            <person name="Moubri-Menage K."/>
            <person name="Shams-Eldin H."/>
            <person name="Usmani-Brown S."/>
            <person name="Bringaud F."/>
            <person name="Wincker P."/>
            <person name="Vivares C.P."/>
            <person name="Schwarz R.T."/>
            <person name="Schetters T.P."/>
            <person name="Krause P.J."/>
            <person name="Gorenflot A."/>
            <person name="Berry V."/>
            <person name="Barbe V."/>
            <person name="Ben Mamoun C."/>
        </authorList>
    </citation>
    <scope>NUCLEOTIDE SEQUENCE [LARGE SCALE GENOMIC DNA]</scope>
    <source>
        <strain evidence="17 18">RI</strain>
    </source>
</reference>
<dbReference type="PANTHER" id="PTHR10266">
    <property type="entry name" value="CYTOCHROME C1"/>
    <property type="match status" value="1"/>
</dbReference>
<protein>
    <submittedName>
        <fullName evidence="17">Ubiquinol-cytochrome c reductase cytochrome c1 subunit</fullName>
    </submittedName>
</protein>
<dbReference type="AlphaFoldDB" id="I7IF58"/>
<keyword evidence="10 15" id="KW-1133">Transmembrane helix</keyword>
<name>I7IF58_BABMR</name>
<dbReference type="PANTHER" id="PTHR10266:SF3">
    <property type="entry name" value="CYTOCHROME C1, HEME PROTEIN, MITOCHONDRIAL"/>
    <property type="match status" value="1"/>
</dbReference>
<proteinExistence type="inferred from homology"/>
<feature type="binding site" description="covalent" evidence="14">
    <location>
        <position position="310"/>
    </location>
    <ligand>
        <name>heme c</name>
        <dbReference type="ChEBI" id="CHEBI:61717"/>
    </ligand>
</feature>
<dbReference type="GO" id="GO:0046872">
    <property type="term" value="F:metal ion binding"/>
    <property type="evidence" value="ECO:0007669"/>
    <property type="project" value="UniProtKB-KW"/>
</dbReference>
<keyword evidence="7 14" id="KW-0479">Metal-binding</keyword>
<evidence type="ECO:0000256" key="8">
    <source>
        <dbReference type="ARBA" id="ARBA00022792"/>
    </source>
</evidence>
<evidence type="ECO:0000256" key="2">
    <source>
        <dbReference type="ARBA" id="ARBA00006488"/>
    </source>
</evidence>
<dbReference type="InterPro" id="IPR021157">
    <property type="entry name" value="Cyt_c1_TM_anchor_C"/>
</dbReference>
<dbReference type="GO" id="GO:0009055">
    <property type="term" value="F:electron transfer activity"/>
    <property type="evidence" value="ECO:0007669"/>
    <property type="project" value="InterPro"/>
</dbReference>
<evidence type="ECO:0000256" key="9">
    <source>
        <dbReference type="ARBA" id="ARBA00022982"/>
    </source>
</evidence>
<dbReference type="SUPFAM" id="SSF81496">
    <property type="entry name" value="Cytochrome c1 subunit of cytochrome bc1 complex (Ubiquinol-cytochrome c reductase), transmembrane anchor"/>
    <property type="match status" value="1"/>
</dbReference>
<evidence type="ECO:0000313" key="18">
    <source>
        <dbReference type="Proteomes" id="UP000002899"/>
    </source>
</evidence>
<feature type="binding site" description="covalent" evidence="14">
    <location>
        <position position="190"/>
    </location>
    <ligand>
        <name>heme c</name>
        <dbReference type="ChEBI" id="CHEBI:61717"/>
    </ligand>
</feature>
<dbReference type="InterPro" id="IPR036909">
    <property type="entry name" value="Cyt_c-like_dom_sf"/>
</dbReference>
<dbReference type="KEGG" id="bmic:BMR1_01G00225"/>
<keyword evidence="4 14" id="KW-0349">Heme</keyword>
<keyword evidence="3" id="KW-0813">Transport</keyword>
<dbReference type="GeneID" id="24423125"/>
<feature type="binding site" description="covalent" evidence="14">
    <location>
        <position position="191"/>
    </location>
    <ligand>
        <name>heme c</name>
        <dbReference type="ChEBI" id="CHEBI:61717"/>
    </ligand>
</feature>
<dbReference type="SUPFAM" id="SSF46626">
    <property type="entry name" value="Cytochrome c"/>
    <property type="match status" value="1"/>
</dbReference>
<accession>I7IF58</accession>
<dbReference type="GO" id="GO:0005743">
    <property type="term" value="C:mitochondrial inner membrane"/>
    <property type="evidence" value="ECO:0007669"/>
    <property type="project" value="UniProtKB-SubCell"/>
</dbReference>
<keyword evidence="11 14" id="KW-0408">Iron</keyword>
<evidence type="ECO:0000259" key="16">
    <source>
        <dbReference type="PROSITE" id="PS51007"/>
    </source>
</evidence>
<evidence type="ECO:0000256" key="1">
    <source>
        <dbReference type="ARBA" id="ARBA00004273"/>
    </source>
</evidence>
<keyword evidence="5" id="KW-0679">Respiratory chain</keyword>
<evidence type="ECO:0000256" key="6">
    <source>
        <dbReference type="ARBA" id="ARBA00022692"/>
    </source>
</evidence>
<dbReference type="GO" id="GO:0006122">
    <property type="term" value="P:mitochondrial electron transport, ubiquinol to cytochrome c"/>
    <property type="evidence" value="ECO:0007669"/>
    <property type="project" value="TreeGrafter"/>
</dbReference>
<keyword evidence="18" id="KW-1185">Reference proteome</keyword>
<dbReference type="PROSITE" id="PS51007">
    <property type="entry name" value="CYTC"/>
    <property type="match status" value="1"/>
</dbReference>
<sequence length="394" mass="45401">MAGGGALNKIFPGYKDKIWSKLPSSMQLRLIKRWNDKLVEKAYHNHITLNNRVKSFNKHFLDNLKPSYAYRSTNIDYKKQRCRGTLVEGVDYYCPGAESRLSNFFEPYTKEENEKRSKYRYQDLKKYILFALGVTAFHGYLQSRPIAWCSDIQPPEPPYYPFWFKSPLHGHDIASVRRGYEVYRQVCATCHSMEQMRFRRLINDVYPEKRVKEIAASYDVVDGPNSEGEMFTRPGVITDPFPNPYPNAEAARFANGGAMPPDLSVMASARKRGPDYLFALLTGYGEPPEGIKLRPGLYFNNYFPGGSISMPPPLEDGMIDYEDGTPATVSQMAKDVASFITWASDSTHDERKLTGFKILVALSACTFFLAVWRRFFWSMYATSRMDFRKIKYMR</sequence>
<comment type="subcellular location">
    <subcellularLocation>
        <location evidence="1">Mitochondrion inner membrane</location>
    </subcellularLocation>
</comment>
<dbReference type="OrthoDB" id="5925at2759"/>
<evidence type="ECO:0000256" key="10">
    <source>
        <dbReference type="ARBA" id="ARBA00022989"/>
    </source>
</evidence>
<dbReference type="EMBL" id="FO082871">
    <property type="protein sequence ID" value="CCF72516.1"/>
    <property type="molecule type" value="Genomic_DNA"/>
</dbReference>
<dbReference type="PRINTS" id="PR00603">
    <property type="entry name" value="CYTOCHROMEC1"/>
</dbReference>
<feature type="binding site" description="covalent" evidence="14">
    <location>
        <position position="187"/>
    </location>
    <ligand>
        <name>heme c</name>
        <dbReference type="ChEBI" id="CHEBI:61717"/>
    </ligand>
</feature>
<comment type="cofactor">
    <cofactor evidence="14">
        <name>heme c</name>
        <dbReference type="ChEBI" id="CHEBI:61717"/>
    </cofactor>
    <text evidence="14">Binds 1 heme c group covalently per subunit.</text>
</comment>
<evidence type="ECO:0000256" key="4">
    <source>
        <dbReference type="ARBA" id="ARBA00022617"/>
    </source>
</evidence>
<evidence type="ECO:0000256" key="14">
    <source>
        <dbReference type="PIRSR" id="PIRSR602326-1"/>
    </source>
</evidence>
<dbReference type="VEuPathDB" id="PiroplasmaDB:BMR1_01G00225"/>
<dbReference type="OMA" id="KNRHTDY"/>
<dbReference type="Proteomes" id="UP000002899">
    <property type="component" value="Chromosome I"/>
</dbReference>